<sequence length="114" mass="13176">MSRLWVPLFVFFIIVRSRLRGCSHTQSLMRTNHRHNLNPRFHETVMLFRWLQKQLIVVTVSSICRDINSPGDTTQRYPATEHRPTRINSTAMNAKWASAGDDERGGGVRIAPFL</sequence>
<dbReference type="AlphaFoldDB" id="A0AAD4QY32"/>
<evidence type="ECO:0000256" key="2">
    <source>
        <dbReference type="SAM" id="SignalP"/>
    </source>
</evidence>
<feature type="signal peptide" evidence="2">
    <location>
        <begin position="1"/>
        <end position="17"/>
    </location>
</feature>
<keyword evidence="2" id="KW-0732">Signal</keyword>
<dbReference type="EMBL" id="JAKKPZ010000086">
    <property type="protein sequence ID" value="KAI1703218.1"/>
    <property type="molecule type" value="Genomic_DNA"/>
</dbReference>
<proteinExistence type="predicted"/>
<evidence type="ECO:0008006" key="5">
    <source>
        <dbReference type="Google" id="ProtNLM"/>
    </source>
</evidence>
<evidence type="ECO:0000313" key="3">
    <source>
        <dbReference type="EMBL" id="KAI1703218.1"/>
    </source>
</evidence>
<feature type="region of interest" description="Disordered" evidence="1">
    <location>
        <begin position="71"/>
        <end position="107"/>
    </location>
</feature>
<gene>
    <name evidence="3" type="ORF">DdX_15051</name>
</gene>
<evidence type="ECO:0000313" key="4">
    <source>
        <dbReference type="Proteomes" id="UP001201812"/>
    </source>
</evidence>
<comment type="caution">
    <text evidence="3">The sequence shown here is derived from an EMBL/GenBank/DDBJ whole genome shotgun (WGS) entry which is preliminary data.</text>
</comment>
<reference evidence="3" key="1">
    <citation type="submission" date="2022-01" db="EMBL/GenBank/DDBJ databases">
        <title>Genome Sequence Resource for Two Populations of Ditylenchus destructor, the Migratory Endoparasitic Phytonematode.</title>
        <authorList>
            <person name="Zhang H."/>
            <person name="Lin R."/>
            <person name="Xie B."/>
        </authorList>
    </citation>
    <scope>NUCLEOTIDE SEQUENCE</scope>
    <source>
        <strain evidence="3">BazhouSP</strain>
    </source>
</reference>
<dbReference type="Proteomes" id="UP001201812">
    <property type="component" value="Unassembled WGS sequence"/>
</dbReference>
<accession>A0AAD4QY32</accession>
<evidence type="ECO:0000256" key="1">
    <source>
        <dbReference type="SAM" id="MobiDB-lite"/>
    </source>
</evidence>
<name>A0AAD4QY32_9BILA</name>
<feature type="chain" id="PRO_5042049024" description="Secreted protein" evidence="2">
    <location>
        <begin position="18"/>
        <end position="114"/>
    </location>
</feature>
<organism evidence="3 4">
    <name type="scientific">Ditylenchus destructor</name>
    <dbReference type="NCBI Taxonomy" id="166010"/>
    <lineage>
        <taxon>Eukaryota</taxon>
        <taxon>Metazoa</taxon>
        <taxon>Ecdysozoa</taxon>
        <taxon>Nematoda</taxon>
        <taxon>Chromadorea</taxon>
        <taxon>Rhabditida</taxon>
        <taxon>Tylenchina</taxon>
        <taxon>Tylenchomorpha</taxon>
        <taxon>Sphaerularioidea</taxon>
        <taxon>Anguinidae</taxon>
        <taxon>Anguininae</taxon>
        <taxon>Ditylenchus</taxon>
    </lineage>
</organism>
<keyword evidence="4" id="KW-1185">Reference proteome</keyword>
<protein>
    <recommendedName>
        <fullName evidence="5">Secreted protein</fullName>
    </recommendedName>
</protein>